<sequence>MHRRIHYYLTPFRNTRFCSLLLCWLFAFVYYLNPLAYFAAPLPSPITSRLHPDLPLTFDLRSYAVCHPEEFYLNNITSIYHQSFKHDACFLIEDLDGGPWWSYVSHEFAEILTALKQIGTRSNVKYRTFTQPTDFKSKINLSKYILNACDFDEQSYKQNPVPIVILIWDVNLVLWHEVSEYWKPVFDNFKVRLVAFIDDLHYTDKRYYRSRQYLFESFASEIFSTYAYLFHNYYSNISQNRITWLPHAASRLSYHSINHTAANVLFVSGANVYEWYPCRARAFALCFNKLKHLVRCLRHPGYSVNMKRNSAYHYGGQPYFSYMQQYVFGFGTCQSVNYAIAKLFELPANGLALVTTDDLVPILERLHLYHNEHFLTVDCTSLDILKNEIERLQNLSNVNVEKIRKQGQNVIYERHMTEHRAQLLHVRLLAQALILISSSDQERLRWDRWGRDCR</sequence>
<accession>A0A816CVT2</accession>
<reference evidence="3" key="1">
    <citation type="submission" date="2021-02" db="EMBL/GenBank/DDBJ databases">
        <authorList>
            <person name="Nowell W R."/>
        </authorList>
    </citation>
    <scope>NUCLEOTIDE SEQUENCE</scope>
</reference>
<keyword evidence="1" id="KW-1133">Transmembrane helix</keyword>
<proteinExistence type="predicted"/>
<dbReference type="AlphaFoldDB" id="A0A816CVT2"/>
<name>A0A816CVT2_ADIRI</name>
<evidence type="ECO:0000313" key="3">
    <source>
        <dbReference type="EMBL" id="CAF1626784.1"/>
    </source>
</evidence>
<protein>
    <submittedName>
        <fullName evidence="3">Uncharacterized protein</fullName>
    </submittedName>
</protein>
<keyword evidence="1" id="KW-0472">Membrane</keyword>
<feature type="transmembrane region" description="Helical" evidence="1">
    <location>
        <begin position="21"/>
        <end position="40"/>
    </location>
</feature>
<keyword evidence="1" id="KW-0812">Transmembrane</keyword>
<evidence type="ECO:0000313" key="2">
    <source>
        <dbReference type="EMBL" id="CAF0833841.1"/>
    </source>
</evidence>
<organism evidence="3 4">
    <name type="scientific">Adineta ricciae</name>
    <name type="common">Rotifer</name>
    <dbReference type="NCBI Taxonomy" id="249248"/>
    <lineage>
        <taxon>Eukaryota</taxon>
        <taxon>Metazoa</taxon>
        <taxon>Spiralia</taxon>
        <taxon>Gnathifera</taxon>
        <taxon>Rotifera</taxon>
        <taxon>Eurotatoria</taxon>
        <taxon>Bdelloidea</taxon>
        <taxon>Adinetida</taxon>
        <taxon>Adinetidae</taxon>
        <taxon>Adineta</taxon>
    </lineage>
</organism>
<dbReference type="EMBL" id="CAJNOR010007989">
    <property type="protein sequence ID" value="CAF1626784.1"/>
    <property type="molecule type" value="Genomic_DNA"/>
</dbReference>
<keyword evidence="4" id="KW-1185">Reference proteome</keyword>
<dbReference type="OrthoDB" id="10034067at2759"/>
<evidence type="ECO:0000256" key="1">
    <source>
        <dbReference type="SAM" id="Phobius"/>
    </source>
</evidence>
<gene>
    <name evidence="2" type="ORF">EDS130_LOCUS6476</name>
    <name evidence="3" type="ORF">XAT740_LOCUS51016</name>
</gene>
<evidence type="ECO:0000313" key="4">
    <source>
        <dbReference type="Proteomes" id="UP000663828"/>
    </source>
</evidence>
<comment type="caution">
    <text evidence="3">The sequence shown here is derived from an EMBL/GenBank/DDBJ whole genome shotgun (WGS) entry which is preliminary data.</text>
</comment>
<dbReference type="Proteomes" id="UP000663852">
    <property type="component" value="Unassembled WGS sequence"/>
</dbReference>
<dbReference type="EMBL" id="CAJNOJ010000019">
    <property type="protein sequence ID" value="CAF0833841.1"/>
    <property type="molecule type" value="Genomic_DNA"/>
</dbReference>
<dbReference type="Proteomes" id="UP000663828">
    <property type="component" value="Unassembled WGS sequence"/>
</dbReference>